<name>A0ABT5WXQ0_9SPHN</name>
<evidence type="ECO:0000313" key="4">
    <source>
        <dbReference type="Proteomes" id="UP001216253"/>
    </source>
</evidence>
<dbReference type="SUPFAM" id="SSF51182">
    <property type="entry name" value="RmlC-like cupins"/>
    <property type="match status" value="1"/>
</dbReference>
<feature type="compositionally biased region" description="Polar residues" evidence="1">
    <location>
        <begin position="1"/>
        <end position="17"/>
    </location>
</feature>
<sequence length="136" mass="15174">MSETFLVNEQDRPNLNQDGPDGKRHIPGVANAPRVLSQPNTITKFLGRLDGEGEGPWVFYKVQKKGDVVPFHRHSANRTEFVIEGTIEWREKGKQPSVYGAGTLSYVEAGVLYGYEVLEDARILIIFDKAPGFNAN</sequence>
<protein>
    <submittedName>
        <fullName evidence="3">Cupin domain-containing protein</fullName>
    </submittedName>
</protein>
<reference evidence="3 4" key="1">
    <citation type="submission" date="2023-03" db="EMBL/GenBank/DDBJ databases">
        <title>NovoSphingobium album sp. nov. isolated from polycyclic aromatic hydrocarbons- and heavy-metal polluted soil.</title>
        <authorList>
            <person name="Liu Z."/>
            <person name="Wang K."/>
        </authorList>
    </citation>
    <scope>NUCLEOTIDE SEQUENCE [LARGE SCALE GENOMIC DNA]</scope>
    <source>
        <strain evidence="3 4">H3SJ31-1</strain>
    </source>
</reference>
<proteinExistence type="predicted"/>
<dbReference type="CDD" id="cd02208">
    <property type="entry name" value="cupin_RmlC-like"/>
    <property type="match status" value="1"/>
</dbReference>
<dbReference type="InterPro" id="IPR014710">
    <property type="entry name" value="RmlC-like_jellyroll"/>
</dbReference>
<comment type="caution">
    <text evidence="3">The sequence shown here is derived from an EMBL/GenBank/DDBJ whole genome shotgun (WGS) entry which is preliminary data.</text>
</comment>
<evidence type="ECO:0000259" key="2">
    <source>
        <dbReference type="Pfam" id="PF07883"/>
    </source>
</evidence>
<organism evidence="3 4">
    <name type="scientific">Novosphingobium album</name>
    <name type="common">ex Liu et al. 2023</name>
    <dbReference type="NCBI Taxonomy" id="3031130"/>
    <lineage>
        <taxon>Bacteria</taxon>
        <taxon>Pseudomonadati</taxon>
        <taxon>Pseudomonadota</taxon>
        <taxon>Alphaproteobacteria</taxon>
        <taxon>Sphingomonadales</taxon>
        <taxon>Sphingomonadaceae</taxon>
        <taxon>Novosphingobium</taxon>
    </lineage>
</organism>
<accession>A0ABT5WXQ0</accession>
<dbReference type="Gene3D" id="2.60.120.10">
    <property type="entry name" value="Jelly Rolls"/>
    <property type="match status" value="1"/>
</dbReference>
<feature type="region of interest" description="Disordered" evidence="1">
    <location>
        <begin position="1"/>
        <end position="25"/>
    </location>
</feature>
<evidence type="ECO:0000256" key="1">
    <source>
        <dbReference type="SAM" id="MobiDB-lite"/>
    </source>
</evidence>
<keyword evidence="4" id="KW-1185">Reference proteome</keyword>
<gene>
    <name evidence="3" type="ORF">PYV00_22655</name>
</gene>
<dbReference type="Pfam" id="PF07883">
    <property type="entry name" value="Cupin_2"/>
    <property type="match status" value="1"/>
</dbReference>
<dbReference type="InterPro" id="IPR013096">
    <property type="entry name" value="Cupin_2"/>
</dbReference>
<dbReference type="EMBL" id="JARESE010000085">
    <property type="protein sequence ID" value="MDE8654503.1"/>
    <property type="molecule type" value="Genomic_DNA"/>
</dbReference>
<evidence type="ECO:0000313" key="3">
    <source>
        <dbReference type="EMBL" id="MDE8654503.1"/>
    </source>
</evidence>
<feature type="domain" description="Cupin type-2" evidence="2">
    <location>
        <begin position="61"/>
        <end position="126"/>
    </location>
</feature>
<dbReference type="RefSeq" id="WP_275230617.1">
    <property type="nucleotide sequence ID" value="NZ_JARESE010000085.1"/>
</dbReference>
<dbReference type="Proteomes" id="UP001216253">
    <property type="component" value="Unassembled WGS sequence"/>
</dbReference>
<dbReference type="InterPro" id="IPR011051">
    <property type="entry name" value="RmlC_Cupin_sf"/>
</dbReference>